<name>A0ACC6N5T5_9HYPH</name>
<dbReference type="Proteomes" id="UP001304050">
    <property type="component" value="Unassembled WGS sequence"/>
</dbReference>
<accession>A0ACC6N5T5</accession>
<reference evidence="1" key="1">
    <citation type="submission" date="2023-12" db="EMBL/GenBank/DDBJ databases">
        <title>Diversity of Rhizobium in root nodule of phaseolus vulgaris.</title>
        <authorList>
            <person name="Wang H."/>
        </authorList>
    </citation>
    <scope>NUCLEOTIDE SEQUENCE</scope>
    <source>
        <strain evidence="1">MJ31</strain>
    </source>
</reference>
<sequence length="99" mass="10377">MGRQSWKAWCDQIKRGGPPETESDGSRGLRAPQVALVIIPGFSAVTAAMWAHAIGGIVVAVLAEGSICAFVQCEQARVPEPVLFCPVPGGDIQSNSSRS</sequence>
<evidence type="ECO:0000313" key="1">
    <source>
        <dbReference type="EMBL" id="MEA3520757.1"/>
    </source>
</evidence>
<keyword evidence="2" id="KW-1185">Reference proteome</keyword>
<protein>
    <submittedName>
        <fullName evidence="1">SPW repeat protein</fullName>
    </submittedName>
</protein>
<gene>
    <name evidence="1" type="ORF">U8465_27320</name>
</gene>
<evidence type="ECO:0000313" key="2">
    <source>
        <dbReference type="Proteomes" id="UP001304050"/>
    </source>
</evidence>
<proteinExistence type="predicted"/>
<dbReference type="EMBL" id="JAYESG010000017">
    <property type="protein sequence ID" value="MEA3520757.1"/>
    <property type="molecule type" value="Genomic_DNA"/>
</dbReference>
<comment type="caution">
    <text evidence="1">The sequence shown here is derived from an EMBL/GenBank/DDBJ whole genome shotgun (WGS) entry which is preliminary data.</text>
</comment>
<organism evidence="1 2">
    <name type="scientific">Rhizobium mulingense</name>
    <dbReference type="NCBI Taxonomy" id="3031128"/>
    <lineage>
        <taxon>Bacteria</taxon>
        <taxon>Pseudomonadati</taxon>
        <taxon>Pseudomonadota</taxon>
        <taxon>Alphaproteobacteria</taxon>
        <taxon>Hyphomicrobiales</taxon>
        <taxon>Rhizobiaceae</taxon>
        <taxon>Rhizobium/Agrobacterium group</taxon>
        <taxon>Rhizobium</taxon>
    </lineage>
</organism>